<dbReference type="KEGG" id="ccro:CMC5_018760"/>
<evidence type="ECO:0000313" key="4">
    <source>
        <dbReference type="Proteomes" id="UP000067626"/>
    </source>
</evidence>
<dbReference type="Proteomes" id="UP000067626">
    <property type="component" value="Chromosome"/>
</dbReference>
<keyword evidence="2" id="KW-0732">Signal</keyword>
<reference evidence="3 4" key="1">
    <citation type="submission" date="2015-07" db="EMBL/GenBank/DDBJ databases">
        <title>Genome analysis of myxobacterium Chondromyces crocatus Cm c5 reveals a high potential for natural compound synthesis and the genetic basis for the loss of fruiting body formation.</title>
        <authorList>
            <person name="Zaburannyi N."/>
            <person name="Bunk B."/>
            <person name="Maier J."/>
            <person name="Overmann J."/>
            <person name="Mueller R."/>
        </authorList>
    </citation>
    <scope>NUCLEOTIDE SEQUENCE [LARGE SCALE GENOMIC DNA]</scope>
    <source>
        <strain evidence="3 4">Cm c5</strain>
    </source>
</reference>
<feature type="signal peptide" evidence="2">
    <location>
        <begin position="1"/>
        <end position="27"/>
    </location>
</feature>
<evidence type="ECO:0000313" key="3">
    <source>
        <dbReference type="EMBL" id="AKT37734.1"/>
    </source>
</evidence>
<name>A0A0K1EA58_CHOCO</name>
<dbReference type="RefSeq" id="WP_050430060.1">
    <property type="nucleotide sequence ID" value="NZ_CP012159.1"/>
</dbReference>
<keyword evidence="4" id="KW-1185">Reference proteome</keyword>
<dbReference type="EMBL" id="CP012159">
    <property type="protein sequence ID" value="AKT37734.1"/>
    <property type="molecule type" value="Genomic_DNA"/>
</dbReference>
<dbReference type="STRING" id="52.CMC5_018760"/>
<dbReference type="AlphaFoldDB" id="A0A0K1EA58"/>
<dbReference type="InterPro" id="IPR011990">
    <property type="entry name" value="TPR-like_helical_dom_sf"/>
</dbReference>
<dbReference type="SUPFAM" id="SSF48452">
    <property type="entry name" value="TPR-like"/>
    <property type="match status" value="1"/>
</dbReference>
<organism evidence="3 4">
    <name type="scientific">Chondromyces crocatus</name>
    <dbReference type="NCBI Taxonomy" id="52"/>
    <lineage>
        <taxon>Bacteria</taxon>
        <taxon>Pseudomonadati</taxon>
        <taxon>Myxococcota</taxon>
        <taxon>Polyangia</taxon>
        <taxon>Polyangiales</taxon>
        <taxon>Polyangiaceae</taxon>
        <taxon>Chondromyces</taxon>
    </lineage>
</organism>
<evidence type="ECO:0000256" key="1">
    <source>
        <dbReference type="SAM" id="MobiDB-lite"/>
    </source>
</evidence>
<accession>A0A0K1EA58</accession>
<evidence type="ECO:0000256" key="2">
    <source>
        <dbReference type="SAM" id="SignalP"/>
    </source>
</evidence>
<protein>
    <recommendedName>
        <fullName evidence="5">PEGA domain-containing protein</fullName>
    </recommendedName>
</protein>
<gene>
    <name evidence="3" type="ORF">CMC5_018760</name>
</gene>
<sequence>MTISPRFAGALAAGMLVFTWFMPAALADGSAVTGRDTLALRLKFAEARGLASAGRWADALERFEEIGRARSTPQVTFHLAMCNEQLGRLQEAARLYRKAWEAAQGSDEGVMSEALSRLRALEARMPRIVVHLEGAPEGVTLRVDEARVSATEPVRVDPGPHLVVALRDGAPVAAMALSALEWQTRQVRLRIYPAEGRPQTAGQGDATARVQGAAGHAQATARTQQEAREEQGPRRGRAQSQVAGARVSAR</sequence>
<dbReference type="Gene3D" id="1.25.40.10">
    <property type="entry name" value="Tetratricopeptide repeat domain"/>
    <property type="match status" value="1"/>
</dbReference>
<evidence type="ECO:0008006" key="5">
    <source>
        <dbReference type="Google" id="ProtNLM"/>
    </source>
</evidence>
<dbReference type="OrthoDB" id="5517289at2"/>
<feature type="chain" id="PRO_5005459115" description="PEGA domain-containing protein" evidence="2">
    <location>
        <begin position="28"/>
        <end position="250"/>
    </location>
</feature>
<proteinExistence type="predicted"/>
<feature type="region of interest" description="Disordered" evidence="1">
    <location>
        <begin position="196"/>
        <end position="250"/>
    </location>
</feature>